<accession>A0A370KXQ3</accession>
<dbReference type="Gene3D" id="3.40.190.150">
    <property type="entry name" value="Bordetella uptake gene, domain 1"/>
    <property type="match status" value="1"/>
</dbReference>
<dbReference type="Proteomes" id="UP000255207">
    <property type="component" value="Unassembled WGS sequence"/>
</dbReference>
<keyword evidence="4" id="KW-1185">Reference proteome</keyword>
<evidence type="ECO:0000256" key="2">
    <source>
        <dbReference type="SAM" id="SignalP"/>
    </source>
</evidence>
<evidence type="ECO:0000256" key="1">
    <source>
        <dbReference type="ARBA" id="ARBA00006987"/>
    </source>
</evidence>
<proteinExistence type="inferred from homology"/>
<evidence type="ECO:0000313" key="4">
    <source>
        <dbReference type="Proteomes" id="UP000255207"/>
    </source>
</evidence>
<dbReference type="AlphaFoldDB" id="A0A370KXQ3"/>
<dbReference type="PANTHER" id="PTHR42928:SF5">
    <property type="entry name" value="BLR1237 PROTEIN"/>
    <property type="match status" value="1"/>
</dbReference>
<organism evidence="3 4">
    <name type="scientific">Bosea caraganae</name>
    <dbReference type="NCBI Taxonomy" id="2763117"/>
    <lineage>
        <taxon>Bacteria</taxon>
        <taxon>Pseudomonadati</taxon>
        <taxon>Pseudomonadota</taxon>
        <taxon>Alphaproteobacteria</taxon>
        <taxon>Hyphomicrobiales</taxon>
        <taxon>Boseaceae</taxon>
        <taxon>Bosea</taxon>
    </lineage>
</organism>
<gene>
    <name evidence="3" type="ORF">DWE98_27995</name>
</gene>
<dbReference type="OrthoDB" id="8970543at2"/>
<comment type="caution">
    <text evidence="3">The sequence shown here is derived from an EMBL/GenBank/DDBJ whole genome shotgun (WGS) entry which is preliminary data.</text>
</comment>
<dbReference type="Gene3D" id="3.40.190.10">
    <property type="entry name" value="Periplasmic binding protein-like II"/>
    <property type="match status" value="1"/>
</dbReference>
<sequence>MLQGLRLSAAIAALSCALGLAPAAAQEKTYPAKPITLVIPFAPGGSVDAVVRTLKPHLDERLKQPIVVDYRGGAATTIGTGVVARAPADGYTIGVVVDAHTVNPSLYKDLTYNTFTDFAPVTLMGTMPLVVAVNASSEFDTLAKLVAVAKAKPKALAYGTVGTGSINHLAVELFSRAAGIELTHAPYRGGGPAVTDLLGGHIHLMLMSATLAKPQIDAGKFRALAVTSKERLPTLPNVPTVAESGYPGFEAFAWQGIVAPAKTPPAIVDRLQKETKAVLDLPEVRKQLGELGFVVAASTPAEFAAFIKSDAEHWAKVIETANVKPEN</sequence>
<reference evidence="4" key="1">
    <citation type="submission" date="2018-07" db="EMBL/GenBank/DDBJ databases">
        <authorList>
            <person name="Safronova V.I."/>
            <person name="Chirak E.R."/>
            <person name="Sazanova A.L."/>
        </authorList>
    </citation>
    <scope>NUCLEOTIDE SEQUENCE [LARGE SCALE GENOMIC DNA]</scope>
    <source>
        <strain evidence="4">RCAM04685</strain>
    </source>
</reference>
<dbReference type="InterPro" id="IPR042100">
    <property type="entry name" value="Bug_dom1"/>
</dbReference>
<keyword evidence="2" id="KW-0732">Signal</keyword>
<dbReference type="CDD" id="cd13578">
    <property type="entry name" value="PBP2_Bug27"/>
    <property type="match status" value="1"/>
</dbReference>
<dbReference type="PIRSF" id="PIRSF017082">
    <property type="entry name" value="YflP"/>
    <property type="match status" value="1"/>
</dbReference>
<dbReference type="RefSeq" id="WP_114832672.1">
    <property type="nucleotide sequence ID" value="NZ_QQTO01000041.1"/>
</dbReference>
<feature type="signal peptide" evidence="2">
    <location>
        <begin position="1"/>
        <end position="25"/>
    </location>
</feature>
<dbReference type="InterPro" id="IPR005064">
    <property type="entry name" value="BUG"/>
</dbReference>
<dbReference type="EMBL" id="QQTP01000028">
    <property type="protein sequence ID" value="RDJ19773.1"/>
    <property type="molecule type" value="Genomic_DNA"/>
</dbReference>
<comment type="similarity">
    <text evidence="1">Belongs to the UPF0065 (bug) family.</text>
</comment>
<dbReference type="PANTHER" id="PTHR42928">
    <property type="entry name" value="TRICARBOXYLATE-BINDING PROTEIN"/>
    <property type="match status" value="1"/>
</dbReference>
<dbReference type="Pfam" id="PF03401">
    <property type="entry name" value="TctC"/>
    <property type="match status" value="1"/>
</dbReference>
<name>A0A370KXQ3_9HYPH</name>
<dbReference type="SUPFAM" id="SSF53850">
    <property type="entry name" value="Periplasmic binding protein-like II"/>
    <property type="match status" value="1"/>
</dbReference>
<evidence type="ECO:0000313" key="3">
    <source>
        <dbReference type="EMBL" id="RDJ19773.1"/>
    </source>
</evidence>
<feature type="chain" id="PRO_5030068147" evidence="2">
    <location>
        <begin position="26"/>
        <end position="327"/>
    </location>
</feature>
<protein>
    <submittedName>
        <fullName evidence="3">Tripartite tricarboxylate transporter substrate binding protein</fullName>
    </submittedName>
</protein>